<evidence type="ECO:0000256" key="1">
    <source>
        <dbReference type="SAM" id="Phobius"/>
    </source>
</evidence>
<keyword evidence="1" id="KW-0812">Transmembrane</keyword>
<reference evidence="2 3" key="1">
    <citation type="submission" date="2018-06" db="EMBL/GenBank/DDBJ databases">
        <title>Phytoactinopolyspora halophila sp. nov., a novel halophilic actinomycete isolated from a saline soil in China.</title>
        <authorList>
            <person name="Tang S.-K."/>
        </authorList>
    </citation>
    <scope>NUCLEOTIDE SEQUENCE [LARGE SCALE GENOMIC DNA]</scope>
    <source>
        <strain evidence="2 3">YIM 96934</strain>
    </source>
</reference>
<feature type="transmembrane region" description="Helical" evidence="1">
    <location>
        <begin position="136"/>
        <end position="156"/>
    </location>
</feature>
<feature type="transmembrane region" description="Helical" evidence="1">
    <location>
        <begin position="21"/>
        <end position="43"/>
    </location>
</feature>
<evidence type="ECO:0000313" key="3">
    <source>
        <dbReference type="Proteomes" id="UP000250462"/>
    </source>
</evidence>
<dbReference type="EMBL" id="QMIG01000014">
    <property type="protein sequence ID" value="RAW13160.1"/>
    <property type="molecule type" value="Genomic_DNA"/>
</dbReference>
<dbReference type="Proteomes" id="UP000250462">
    <property type="component" value="Unassembled WGS sequence"/>
</dbReference>
<dbReference type="AlphaFoldDB" id="A0A329QLE7"/>
<proteinExistence type="predicted"/>
<organism evidence="2 3">
    <name type="scientific">Phytoactinopolyspora halophila</name>
    <dbReference type="NCBI Taxonomy" id="1981511"/>
    <lineage>
        <taxon>Bacteria</taxon>
        <taxon>Bacillati</taxon>
        <taxon>Actinomycetota</taxon>
        <taxon>Actinomycetes</taxon>
        <taxon>Jiangellales</taxon>
        <taxon>Jiangellaceae</taxon>
        <taxon>Phytoactinopolyspora</taxon>
    </lineage>
</organism>
<evidence type="ECO:0000313" key="2">
    <source>
        <dbReference type="EMBL" id="RAW13160.1"/>
    </source>
</evidence>
<keyword evidence="1" id="KW-1133">Transmembrane helix</keyword>
<sequence>MRQKREATPVRRAERQAASWLATHSVTALRISLGLVILGFGVLKYVPGASPAEQLAMRTTDALTFGIVNGQLAVVGTAMVETVIGLILLTGRFMKPGMVIMAGWLAGILAPVVLFPSEMFPEGLPTLAAQYVLKDIILVAASMVVAAHVLGARLRVTDR</sequence>
<protein>
    <submittedName>
        <fullName evidence="2">DoxX family protein</fullName>
    </submittedName>
</protein>
<feature type="transmembrane region" description="Helical" evidence="1">
    <location>
        <begin position="63"/>
        <end position="89"/>
    </location>
</feature>
<feature type="transmembrane region" description="Helical" evidence="1">
    <location>
        <begin position="96"/>
        <end position="116"/>
    </location>
</feature>
<gene>
    <name evidence="2" type="ORF">DPM12_13765</name>
</gene>
<keyword evidence="3" id="KW-1185">Reference proteome</keyword>
<name>A0A329QLE7_9ACTN</name>
<accession>A0A329QLE7</accession>
<dbReference type="OrthoDB" id="265224at2"/>
<comment type="caution">
    <text evidence="2">The sequence shown here is derived from an EMBL/GenBank/DDBJ whole genome shotgun (WGS) entry which is preliminary data.</text>
</comment>
<keyword evidence="1" id="KW-0472">Membrane</keyword>